<proteinExistence type="predicted"/>
<accession>A0A9W9UDX5</accession>
<gene>
    <name evidence="2" type="ORF">N7452_007888</name>
</gene>
<feature type="domain" description="Heterokaryon incompatibility" evidence="1">
    <location>
        <begin position="41"/>
        <end position="194"/>
    </location>
</feature>
<protein>
    <recommendedName>
        <fullName evidence="1">Heterokaryon incompatibility domain-containing protein</fullName>
    </recommendedName>
</protein>
<name>A0A9W9UDX5_PENBR</name>
<sequence>MPSIQIPPNDKAAPRWLLDLQEWRIQPFTEISKEILDSEGYGVVSYTWGYIAQWDKPATDIPDGVVWKVPTTSKWPLSKAREMMQKIGTRYIWWDWMCVPQVREGDDPLLYQAKGEEIGKQLHIYRKARKSIVWLHSTSWKRDSALKEILLLEMSRPHFVDPYIVEKYARRVENWVRIAQKDERWLVSGWTLQEGVLLGDTRLLDEEGNVIQDNRFCNCQDAVVRDLSIPISVLCHNLASAYFIQSEGHDPDPTRPGAGQFGRRLPKSPESVIWMRQSIKTLVESGLVGFFEFSPLSILAGKNSREYGWIEDSCWALIGALELENIEVTANLSMEMIKRRFLSALVDKYQWMMLFLPFPEIQIEKKQEGEDSKRPFQWTDIVDGALLPVHLFLVEDHIDPDSTAATQPTLHFSDANFTSERLRLKAPDRQKMRLFRVSKDHVTYFRHYRQDSDGLRIVSSRSVSLTDDPLVSGAWLLPLWLVDTKGNVQGKRCLLLLQFKDSTSVGQPARASFGGMIDVWGIGSETVEVTEMILNPCRK</sequence>
<dbReference type="Proteomes" id="UP001147695">
    <property type="component" value="Unassembled WGS sequence"/>
</dbReference>
<reference evidence="2" key="2">
    <citation type="journal article" date="2023" name="IMA Fungus">
        <title>Comparative genomic study of the Penicillium genus elucidates a diverse pangenome and 15 lateral gene transfer events.</title>
        <authorList>
            <person name="Petersen C."/>
            <person name="Sorensen T."/>
            <person name="Nielsen M.R."/>
            <person name="Sondergaard T.E."/>
            <person name="Sorensen J.L."/>
            <person name="Fitzpatrick D.A."/>
            <person name="Frisvad J.C."/>
            <person name="Nielsen K.L."/>
        </authorList>
    </citation>
    <scope>NUCLEOTIDE SEQUENCE</scope>
    <source>
        <strain evidence="2">IBT 35673</strain>
    </source>
</reference>
<dbReference type="AlphaFoldDB" id="A0A9W9UDX5"/>
<dbReference type="EMBL" id="JAPZBQ010000004">
    <property type="protein sequence ID" value="KAJ5335485.1"/>
    <property type="molecule type" value="Genomic_DNA"/>
</dbReference>
<evidence type="ECO:0000313" key="3">
    <source>
        <dbReference type="Proteomes" id="UP001147695"/>
    </source>
</evidence>
<evidence type="ECO:0000259" key="1">
    <source>
        <dbReference type="Pfam" id="PF06985"/>
    </source>
</evidence>
<organism evidence="2 3">
    <name type="scientific">Penicillium brevicompactum</name>
    <dbReference type="NCBI Taxonomy" id="5074"/>
    <lineage>
        <taxon>Eukaryota</taxon>
        <taxon>Fungi</taxon>
        <taxon>Dikarya</taxon>
        <taxon>Ascomycota</taxon>
        <taxon>Pezizomycotina</taxon>
        <taxon>Eurotiomycetes</taxon>
        <taxon>Eurotiomycetidae</taxon>
        <taxon>Eurotiales</taxon>
        <taxon>Aspergillaceae</taxon>
        <taxon>Penicillium</taxon>
    </lineage>
</organism>
<comment type="caution">
    <text evidence="2">The sequence shown here is derived from an EMBL/GenBank/DDBJ whole genome shotgun (WGS) entry which is preliminary data.</text>
</comment>
<dbReference type="InterPro" id="IPR010730">
    <property type="entry name" value="HET"/>
</dbReference>
<reference evidence="2" key="1">
    <citation type="submission" date="2022-12" db="EMBL/GenBank/DDBJ databases">
        <authorList>
            <person name="Petersen C."/>
        </authorList>
    </citation>
    <scope>NUCLEOTIDE SEQUENCE</scope>
    <source>
        <strain evidence="2">IBT 35673</strain>
    </source>
</reference>
<evidence type="ECO:0000313" key="2">
    <source>
        <dbReference type="EMBL" id="KAJ5335485.1"/>
    </source>
</evidence>
<dbReference type="Pfam" id="PF06985">
    <property type="entry name" value="HET"/>
    <property type="match status" value="1"/>
</dbReference>